<dbReference type="EMBL" id="JXNT01000017">
    <property type="protein sequence ID" value="ODM15331.1"/>
    <property type="molecule type" value="Genomic_DNA"/>
</dbReference>
<proteinExistence type="predicted"/>
<dbReference type="AlphaFoldDB" id="A0A1E3B3D6"/>
<keyword evidence="4" id="KW-1185">Reference proteome</keyword>
<sequence length="777" mass="85534">MPSLWPLHPGLSCMPEKGFSWNESTVSDSASDSSEMPNPVDTHAAPEIPPAVAKRLLDFVPAQTHSSLRLTCKSWSRAVDTAKPVSRPAGNIVPPEILLQIFYMLNPRDFDNARRICSQWMRISLDQHLLESMLKRAGWWDAWQRDFQMQRPPASPAEEESLVWRMSKRFSTECLLSGRKLNVEKPGFLTTGVIDFSKLSPQHPSQSARSAQRPSEAADYFSRDVTTTSKFNVSACGNYLLVTSGCMIYVYRLLAKKTGLLESMSLADVNDRDIALVASVPCPDGVVSATIDTSAPNFVIAALLRDRVGMVCDLVTPENQEAVDESVQNDTIDASQHYFHDVCSPEDPPRSVSICPGRRCVAFGGGTGIELRWVDELSKQECRKHFPMTQPSEILHFLPNRADTPEELRLVSSLAGPGVSGCQCHSETQQPCQLHLAADVHSLTSLDPRDKQNLSLVRATHCHHYRAIPINDGLHILFIEPRTGFLCIGSDSPIGDPSSLTRALVCAPPFDHEHPETVPTPTVFAAGSDLAWGLRVVAAYKDRLVLYSVPLDVFNVIRKEREVQSLGIMGDSDLARDWFLDGERSSKRRGSLVPNQNGDWEFLLSVSYRPTAMMWPLKIYGKEIGRMDNVVELALQSSHGGARVWAFGASGETNIIDVDTFTSPAQRPADVPCKSLSIDADGSVENAQFVNRSEESGLFSPRSPRAEFLNDFRGQHSTAAQLHHAMAGLNMGHAATQPATQAAGAASRRRPSYAACIVGFNIPELGAREGRWVENKA</sequence>
<dbReference type="Pfam" id="PF00646">
    <property type="entry name" value="F-box"/>
    <property type="match status" value="1"/>
</dbReference>
<comment type="caution">
    <text evidence="3">The sequence shown here is derived from an EMBL/GenBank/DDBJ whole genome shotgun (WGS) entry which is preliminary data.</text>
</comment>
<dbReference type="OrthoDB" id="1689567at2759"/>
<organism evidence="3 4">
    <name type="scientific">Aspergillus cristatus</name>
    <name type="common">Chinese Fuzhuan brick tea-fermentation fungus</name>
    <name type="synonym">Eurotium cristatum</name>
    <dbReference type="NCBI Taxonomy" id="573508"/>
    <lineage>
        <taxon>Eukaryota</taxon>
        <taxon>Fungi</taxon>
        <taxon>Dikarya</taxon>
        <taxon>Ascomycota</taxon>
        <taxon>Pezizomycotina</taxon>
        <taxon>Eurotiomycetes</taxon>
        <taxon>Eurotiomycetidae</taxon>
        <taxon>Eurotiales</taxon>
        <taxon>Aspergillaceae</taxon>
        <taxon>Aspergillus</taxon>
        <taxon>Aspergillus subgen. Aspergillus</taxon>
    </lineage>
</organism>
<accession>A0A1E3B3D6</accession>
<dbReference type="PROSITE" id="PS50181">
    <property type="entry name" value="FBOX"/>
    <property type="match status" value="1"/>
</dbReference>
<dbReference type="InterPro" id="IPR036047">
    <property type="entry name" value="F-box-like_dom_sf"/>
</dbReference>
<feature type="domain" description="F-box" evidence="2">
    <location>
        <begin position="93"/>
        <end position="133"/>
    </location>
</feature>
<feature type="compositionally biased region" description="Low complexity" evidence="1">
    <location>
        <begin position="24"/>
        <end position="34"/>
    </location>
</feature>
<feature type="region of interest" description="Disordered" evidence="1">
    <location>
        <begin position="23"/>
        <end position="45"/>
    </location>
</feature>
<dbReference type="SUPFAM" id="SSF81383">
    <property type="entry name" value="F-box domain"/>
    <property type="match status" value="1"/>
</dbReference>
<evidence type="ECO:0000313" key="4">
    <source>
        <dbReference type="Proteomes" id="UP000094569"/>
    </source>
</evidence>
<protein>
    <recommendedName>
        <fullName evidence="2">F-box domain-containing protein</fullName>
    </recommendedName>
</protein>
<evidence type="ECO:0000256" key="1">
    <source>
        <dbReference type="SAM" id="MobiDB-lite"/>
    </source>
</evidence>
<dbReference type="VEuPathDB" id="FungiDB:SI65_09272"/>
<gene>
    <name evidence="3" type="ORF">SI65_09272</name>
</gene>
<evidence type="ECO:0000259" key="2">
    <source>
        <dbReference type="PROSITE" id="PS50181"/>
    </source>
</evidence>
<dbReference type="InterPro" id="IPR001810">
    <property type="entry name" value="F-box_dom"/>
</dbReference>
<name>A0A1E3B3D6_ASPCR</name>
<reference evidence="3 4" key="1">
    <citation type="journal article" date="2016" name="BMC Genomics">
        <title>Comparative genomic and transcriptomic analyses of the Fuzhuan brick tea-fermentation fungus Aspergillus cristatus.</title>
        <authorList>
            <person name="Ge Y."/>
            <person name="Wang Y."/>
            <person name="Liu Y."/>
            <person name="Tan Y."/>
            <person name="Ren X."/>
            <person name="Zhang X."/>
            <person name="Hyde K.D."/>
            <person name="Liu Y."/>
            <person name="Liu Z."/>
        </authorList>
    </citation>
    <scope>NUCLEOTIDE SEQUENCE [LARGE SCALE GENOMIC DNA]</scope>
    <source>
        <strain evidence="3 4">GZAAS20.1005</strain>
    </source>
</reference>
<dbReference type="Gene3D" id="1.20.1280.50">
    <property type="match status" value="1"/>
</dbReference>
<dbReference type="Pfam" id="PF12937">
    <property type="entry name" value="F-box-like"/>
    <property type="match status" value="1"/>
</dbReference>
<evidence type="ECO:0000313" key="3">
    <source>
        <dbReference type="EMBL" id="ODM15331.1"/>
    </source>
</evidence>
<dbReference type="Proteomes" id="UP000094569">
    <property type="component" value="Unassembled WGS sequence"/>
</dbReference>